<dbReference type="GO" id="GO:0006355">
    <property type="term" value="P:regulation of DNA-templated transcription"/>
    <property type="evidence" value="ECO:0007669"/>
    <property type="project" value="InterPro"/>
</dbReference>
<dbReference type="PANTHER" id="PTHR46630:SF1">
    <property type="entry name" value="TETRATRICOPEPTIDE REPEAT PROTEIN 29"/>
    <property type="match status" value="1"/>
</dbReference>
<dbReference type="InterPro" id="IPR011990">
    <property type="entry name" value="TPR-like_helical_dom_sf"/>
</dbReference>
<comment type="subcellular location">
    <subcellularLocation>
        <location evidence="1">Cytoplasm</location>
    </subcellularLocation>
</comment>
<dbReference type="InterPro" id="IPR016032">
    <property type="entry name" value="Sig_transdc_resp-reg_C-effctor"/>
</dbReference>
<name>A0A9E6ZJF9_9FLAO</name>
<evidence type="ECO:0000256" key="4">
    <source>
        <dbReference type="ARBA" id="ARBA00022803"/>
    </source>
</evidence>
<evidence type="ECO:0000256" key="6">
    <source>
        <dbReference type="PROSITE-ProRule" id="PRU00339"/>
    </source>
</evidence>
<feature type="transmembrane region" description="Helical" evidence="7">
    <location>
        <begin position="445"/>
        <end position="464"/>
    </location>
</feature>
<dbReference type="KEGG" id="fbm:MQE35_13220"/>
<dbReference type="Gene3D" id="1.10.10.10">
    <property type="entry name" value="Winged helix-like DNA-binding domain superfamily/Winged helix DNA-binding domain"/>
    <property type="match status" value="1"/>
</dbReference>
<keyword evidence="9" id="KW-1185">Reference proteome</keyword>
<keyword evidence="7" id="KW-1133">Transmembrane helix</keyword>
<dbReference type="PROSITE" id="PS50005">
    <property type="entry name" value="TPR"/>
    <property type="match status" value="2"/>
</dbReference>
<protein>
    <submittedName>
        <fullName evidence="8">Tetratricopeptide repeat protein</fullName>
    </submittedName>
</protein>
<reference evidence="8" key="1">
    <citation type="submission" date="2022-03" db="EMBL/GenBank/DDBJ databases">
        <title>Description of Abyssus ytuae gen. nov., sp. nov., a novel member of the family Flavobacteriaceae isolated from the sediment of Mariana Trench.</title>
        <authorList>
            <person name="Zhang J."/>
            <person name="Xu X."/>
        </authorList>
    </citation>
    <scope>NUCLEOTIDE SEQUENCE</scope>
    <source>
        <strain evidence="8">MT3330</strain>
    </source>
</reference>
<sequence length="634" mass="73426">MKRIIFALIILIFIYPNKKLYAQNKKITDSLINIISNPKTADTTLIKAYNDLGVQYAPIDSKKAKVYINKALTLAKSSGRMRGVAGAQNCMGVVYYYKKEYDSAMIWFKKALATNKELGHQWGQASALHQIGVIYRIKTKYKEAIESFKESGNVFKILKDSVSLAKSYESIGSCYALMRYLDKSFEYFMMGMEICEKRNDSIGIGRGYAHIAYVLMNQDDYPKAVGYLHKALTVTEKSNNEYEISSLLFLLGRCYNKIEQYDKALEYAIKCLEYRKLSGNSKLIAPTRILIGSIYSNLKRYPESLKYMNKALNDYSFDGYYVGKTDAYNIIADVYLNVERLDSAKYYAQNAVNLSKQINYLSGENEGNSILARVSEKEDNKDMAFKYYKEAVRLKDSIYNKEKQEYVDELRTIYETEQKEKQIELQEIKISLLEEQVTVNKLQRILFFSGFGFIILGAGVWFYIAQQKIKNSKLIAKHSLLEKEKADEKLAFKTRELTSFAMHLEKKNKALDHLKKTINASLQGSESNMEMISKYEHLLKVIDEEIKDRENWEDFKKYFEQVHQGFYAKVKKEYPNLTSGDLRFMTLLKMNLSYKEISNILNITPQGVKKARQRLRKKLNLKPEDSLIDSVVRL</sequence>
<keyword evidence="7" id="KW-0812">Transmembrane</keyword>
<dbReference type="RefSeq" id="WP_255841924.1">
    <property type="nucleotide sequence ID" value="NZ_CP094358.1"/>
</dbReference>
<evidence type="ECO:0000256" key="5">
    <source>
        <dbReference type="ARBA" id="ARBA00038253"/>
    </source>
</evidence>
<keyword evidence="7" id="KW-0472">Membrane</keyword>
<evidence type="ECO:0000256" key="7">
    <source>
        <dbReference type="SAM" id="Phobius"/>
    </source>
</evidence>
<dbReference type="Pfam" id="PF13424">
    <property type="entry name" value="TPR_12"/>
    <property type="match status" value="2"/>
</dbReference>
<dbReference type="PANTHER" id="PTHR46630">
    <property type="entry name" value="TETRATRICOPEPTIDE REPEAT PROTEIN 29"/>
    <property type="match status" value="1"/>
</dbReference>
<dbReference type="Pfam" id="PF13181">
    <property type="entry name" value="TPR_8"/>
    <property type="match status" value="1"/>
</dbReference>
<organism evidence="8 9">
    <name type="scientific">Abyssalbus ytuae</name>
    <dbReference type="NCBI Taxonomy" id="2926907"/>
    <lineage>
        <taxon>Bacteria</taxon>
        <taxon>Pseudomonadati</taxon>
        <taxon>Bacteroidota</taxon>
        <taxon>Flavobacteriia</taxon>
        <taxon>Flavobacteriales</taxon>
        <taxon>Flavobacteriaceae</taxon>
        <taxon>Abyssalbus</taxon>
    </lineage>
</organism>
<feature type="repeat" description="TPR" evidence="6">
    <location>
        <begin position="85"/>
        <end position="118"/>
    </location>
</feature>
<dbReference type="SUPFAM" id="SSF46894">
    <property type="entry name" value="C-terminal effector domain of the bipartite response regulators"/>
    <property type="match status" value="1"/>
</dbReference>
<dbReference type="GO" id="GO:0003677">
    <property type="term" value="F:DNA binding"/>
    <property type="evidence" value="ECO:0007669"/>
    <property type="project" value="InterPro"/>
</dbReference>
<feature type="repeat" description="TPR" evidence="6">
    <location>
        <begin position="245"/>
        <end position="278"/>
    </location>
</feature>
<keyword evidence="4 6" id="KW-0802">TPR repeat</keyword>
<dbReference type="InterPro" id="IPR019734">
    <property type="entry name" value="TPR_rpt"/>
</dbReference>
<dbReference type="Gene3D" id="1.25.40.10">
    <property type="entry name" value="Tetratricopeptide repeat domain"/>
    <property type="match status" value="3"/>
</dbReference>
<proteinExistence type="inferred from homology"/>
<evidence type="ECO:0000256" key="3">
    <source>
        <dbReference type="ARBA" id="ARBA00022737"/>
    </source>
</evidence>
<dbReference type="EMBL" id="CP094358">
    <property type="protein sequence ID" value="UOB16694.1"/>
    <property type="molecule type" value="Genomic_DNA"/>
</dbReference>
<accession>A0A9E6ZJF9</accession>
<dbReference type="InterPro" id="IPR051476">
    <property type="entry name" value="Bac_ResReg_Asp_Phosphatase"/>
</dbReference>
<keyword evidence="3" id="KW-0677">Repeat</keyword>
<dbReference type="SMART" id="SM00028">
    <property type="entry name" value="TPR"/>
    <property type="match status" value="8"/>
</dbReference>
<dbReference type="InterPro" id="IPR036388">
    <property type="entry name" value="WH-like_DNA-bd_sf"/>
</dbReference>
<dbReference type="Proteomes" id="UP000831290">
    <property type="component" value="Chromosome"/>
</dbReference>
<dbReference type="GO" id="GO:0005737">
    <property type="term" value="C:cytoplasm"/>
    <property type="evidence" value="ECO:0007669"/>
    <property type="project" value="UniProtKB-SubCell"/>
</dbReference>
<dbReference type="SUPFAM" id="SSF48452">
    <property type="entry name" value="TPR-like"/>
    <property type="match status" value="2"/>
</dbReference>
<evidence type="ECO:0000313" key="9">
    <source>
        <dbReference type="Proteomes" id="UP000831290"/>
    </source>
</evidence>
<keyword evidence="2" id="KW-0963">Cytoplasm</keyword>
<evidence type="ECO:0000256" key="1">
    <source>
        <dbReference type="ARBA" id="ARBA00004496"/>
    </source>
</evidence>
<evidence type="ECO:0000313" key="8">
    <source>
        <dbReference type="EMBL" id="UOB16694.1"/>
    </source>
</evidence>
<gene>
    <name evidence="8" type="ORF">MQE35_13220</name>
</gene>
<dbReference type="AlphaFoldDB" id="A0A9E6ZJF9"/>
<comment type="similarity">
    <text evidence="5">Belongs to the Rap family.</text>
</comment>
<evidence type="ECO:0000256" key="2">
    <source>
        <dbReference type="ARBA" id="ARBA00022490"/>
    </source>
</evidence>